<dbReference type="EMBL" id="CAVMJV010000080">
    <property type="protein sequence ID" value="CAK5089960.1"/>
    <property type="molecule type" value="Genomic_DNA"/>
</dbReference>
<reference evidence="1" key="1">
    <citation type="submission" date="2023-11" db="EMBL/GenBank/DDBJ databases">
        <authorList>
            <person name="Poullet M."/>
        </authorList>
    </citation>
    <scope>NUCLEOTIDE SEQUENCE</scope>
    <source>
        <strain evidence="1">E1834</strain>
    </source>
</reference>
<gene>
    <name evidence="1" type="ORF">MENTE1834_LOCUS37721</name>
</gene>
<evidence type="ECO:0000313" key="2">
    <source>
        <dbReference type="Proteomes" id="UP001497535"/>
    </source>
</evidence>
<accession>A0ACB1AET3</accession>
<evidence type="ECO:0000313" key="1">
    <source>
        <dbReference type="EMBL" id="CAK5089960.1"/>
    </source>
</evidence>
<keyword evidence="2" id="KW-1185">Reference proteome</keyword>
<organism evidence="1 2">
    <name type="scientific">Meloidogyne enterolobii</name>
    <name type="common">Root-knot nematode worm</name>
    <name type="synonym">Meloidogyne mayaguensis</name>
    <dbReference type="NCBI Taxonomy" id="390850"/>
    <lineage>
        <taxon>Eukaryota</taxon>
        <taxon>Metazoa</taxon>
        <taxon>Ecdysozoa</taxon>
        <taxon>Nematoda</taxon>
        <taxon>Chromadorea</taxon>
        <taxon>Rhabditida</taxon>
        <taxon>Tylenchina</taxon>
        <taxon>Tylenchomorpha</taxon>
        <taxon>Tylenchoidea</taxon>
        <taxon>Meloidogynidae</taxon>
        <taxon>Meloidogyninae</taxon>
        <taxon>Meloidogyne</taxon>
    </lineage>
</organism>
<name>A0ACB1AET3_MELEN</name>
<comment type="caution">
    <text evidence="1">The sequence shown here is derived from an EMBL/GenBank/DDBJ whole genome shotgun (WGS) entry which is preliminary data.</text>
</comment>
<sequence length="72" mass="8827">MLCFSGRLCFCVFILMCFLKLFYVFFVVLNCILICIFLPELFVFFRIVFYFFPEGSEVAFYISFKNMFYMFF</sequence>
<proteinExistence type="predicted"/>
<protein>
    <submittedName>
        <fullName evidence="1">Uncharacterized protein</fullName>
    </submittedName>
</protein>
<dbReference type="Proteomes" id="UP001497535">
    <property type="component" value="Unassembled WGS sequence"/>
</dbReference>